<keyword evidence="1" id="KW-0472">Membrane</keyword>
<dbReference type="Pfam" id="PF10101">
    <property type="entry name" value="DUF2339"/>
    <property type="match status" value="1"/>
</dbReference>
<accession>A0A511N3Q9</accession>
<dbReference type="EMBL" id="BJXB01000013">
    <property type="protein sequence ID" value="GEM47465.1"/>
    <property type="molecule type" value="Genomic_DNA"/>
</dbReference>
<dbReference type="PANTHER" id="PTHR38434">
    <property type="entry name" value="BLL2549 PROTEIN"/>
    <property type="match status" value="1"/>
</dbReference>
<protein>
    <submittedName>
        <fullName evidence="2">Membrane protein</fullName>
    </submittedName>
</protein>
<proteinExistence type="predicted"/>
<feature type="transmembrane region" description="Helical" evidence="1">
    <location>
        <begin position="669"/>
        <end position="687"/>
    </location>
</feature>
<evidence type="ECO:0000313" key="2">
    <source>
        <dbReference type="EMBL" id="GEM47465.1"/>
    </source>
</evidence>
<reference evidence="2 3" key="1">
    <citation type="submission" date="2019-07" db="EMBL/GenBank/DDBJ databases">
        <title>Whole genome shotgun sequence of Deinococcus cellulosilyticus NBRC 106333.</title>
        <authorList>
            <person name="Hosoyama A."/>
            <person name="Uohara A."/>
            <person name="Ohji S."/>
            <person name="Ichikawa N."/>
        </authorList>
    </citation>
    <scope>NUCLEOTIDE SEQUENCE [LARGE SCALE GENOMIC DNA]</scope>
    <source>
        <strain evidence="2 3">NBRC 106333</strain>
    </source>
</reference>
<feature type="transmembrane region" description="Helical" evidence="1">
    <location>
        <begin position="40"/>
        <end position="60"/>
    </location>
</feature>
<feature type="transmembrane region" description="Helical" evidence="1">
    <location>
        <begin position="287"/>
        <end position="304"/>
    </location>
</feature>
<dbReference type="Proteomes" id="UP000321306">
    <property type="component" value="Unassembled WGS sequence"/>
</dbReference>
<feature type="transmembrane region" description="Helical" evidence="1">
    <location>
        <begin position="152"/>
        <end position="172"/>
    </location>
</feature>
<feature type="transmembrane region" description="Helical" evidence="1">
    <location>
        <begin position="564"/>
        <end position="586"/>
    </location>
</feature>
<dbReference type="PANTHER" id="PTHR38434:SF1">
    <property type="entry name" value="BLL2549 PROTEIN"/>
    <property type="match status" value="1"/>
</dbReference>
<evidence type="ECO:0000256" key="1">
    <source>
        <dbReference type="SAM" id="Phobius"/>
    </source>
</evidence>
<feature type="transmembrane region" description="Helical" evidence="1">
    <location>
        <begin position="723"/>
        <end position="742"/>
    </location>
</feature>
<comment type="caution">
    <text evidence="2">The sequence shown here is derived from an EMBL/GenBank/DDBJ whole genome shotgun (WGS) entry which is preliminary data.</text>
</comment>
<feature type="transmembrane region" description="Helical" evidence="1">
    <location>
        <begin position="257"/>
        <end position="275"/>
    </location>
</feature>
<feature type="transmembrane region" description="Helical" evidence="1">
    <location>
        <begin position="202"/>
        <end position="220"/>
    </location>
</feature>
<feature type="transmembrane region" description="Helical" evidence="1">
    <location>
        <begin position="592"/>
        <end position="611"/>
    </location>
</feature>
<feature type="transmembrane region" description="Helical" evidence="1">
    <location>
        <begin position="179"/>
        <end position="196"/>
    </location>
</feature>
<feature type="transmembrane region" description="Helical" evidence="1">
    <location>
        <begin position="506"/>
        <end position="526"/>
    </location>
</feature>
<feature type="transmembrane region" description="Helical" evidence="1">
    <location>
        <begin position="452"/>
        <end position="470"/>
    </location>
</feature>
<feature type="transmembrane region" description="Helical" evidence="1">
    <location>
        <begin position="482"/>
        <end position="499"/>
    </location>
</feature>
<feature type="transmembrane region" description="Helical" evidence="1">
    <location>
        <begin position="90"/>
        <end position="114"/>
    </location>
</feature>
<keyword evidence="1" id="KW-0812">Transmembrane</keyword>
<feature type="transmembrane region" description="Helical" evidence="1">
    <location>
        <begin position="397"/>
        <end position="416"/>
    </location>
</feature>
<feature type="transmembrane region" description="Helical" evidence="1">
    <location>
        <begin position="631"/>
        <end position="649"/>
    </location>
</feature>
<organism evidence="2 3">
    <name type="scientific">Deinococcus cellulosilyticus (strain DSM 18568 / NBRC 106333 / KACC 11606 / 5516J-15)</name>
    <dbReference type="NCBI Taxonomy" id="1223518"/>
    <lineage>
        <taxon>Bacteria</taxon>
        <taxon>Thermotogati</taxon>
        <taxon>Deinococcota</taxon>
        <taxon>Deinococci</taxon>
        <taxon>Deinococcales</taxon>
        <taxon>Deinococcaceae</taxon>
        <taxon>Deinococcus</taxon>
    </lineage>
</organism>
<dbReference type="InterPro" id="IPR019286">
    <property type="entry name" value="DUF2339_TM"/>
</dbReference>
<evidence type="ECO:0000313" key="3">
    <source>
        <dbReference type="Proteomes" id="UP000321306"/>
    </source>
</evidence>
<dbReference type="AlphaFoldDB" id="A0A511N3Q9"/>
<feature type="transmembrane region" description="Helical" evidence="1">
    <location>
        <begin position="365"/>
        <end position="385"/>
    </location>
</feature>
<name>A0A511N3Q9_DEIC1</name>
<feature type="transmembrane region" description="Helical" evidence="1">
    <location>
        <begin position="121"/>
        <end position="140"/>
    </location>
</feature>
<feature type="transmembrane region" description="Helical" evidence="1">
    <location>
        <begin position="334"/>
        <end position="353"/>
    </location>
</feature>
<feature type="transmembrane region" description="Helical" evidence="1">
    <location>
        <begin position="532"/>
        <end position="552"/>
    </location>
</feature>
<feature type="transmembrane region" description="Helical" evidence="1">
    <location>
        <begin position="694"/>
        <end position="711"/>
    </location>
</feature>
<feature type="transmembrane region" description="Helical" evidence="1">
    <location>
        <begin position="13"/>
        <end position="34"/>
    </location>
</feature>
<feature type="transmembrane region" description="Helical" evidence="1">
    <location>
        <begin position="232"/>
        <end position="251"/>
    </location>
</feature>
<feature type="transmembrane region" description="Helical" evidence="1">
    <location>
        <begin position="67"/>
        <end position="84"/>
    </location>
</feature>
<feature type="transmembrane region" description="Helical" evidence="1">
    <location>
        <begin position="310"/>
        <end position="327"/>
    </location>
</feature>
<keyword evidence="1" id="KW-1133">Transmembrane helix</keyword>
<keyword evidence="3" id="KW-1185">Reference proteome</keyword>
<sequence length="756" mass="84285">MGWLLRFFTGERALVRLGVLLVLLGMGFLLKLTVSQDLAVPFKLLIAASCAGILFGWGWYVRRTRKVFSVALQGGALGILYFMVYASSVLYGILSFTVGLLLWLLVGLIGGILALRQNAQVLAVVSVVGGFLAAIVMRTGNLSLTPDLMGLVFMYYTLLNAGIVWLSFLKLWRYLNVMGYLFTFLIASLWGVLEYTPQYDSVAQPFLIVFFLMYTLTPLVHALRRNSGRADYSLLLSVPVLTLVQQAALLGGSRTGVAVSSLTIALVQYGLYLYTRSRSLTPLVVETYQTLTIGFAVLAVPLLTSARTTSAIWTLAGVLLVVFGVRGRNRVRRVWGTVLLYLSLGALLMGWISGWISGVPGQQPYMVLSSLIWTSIALLFAGVFLQQNNFAGLARGLLITGGISWIVAAIDVAFLLYPGQMVFSTILLPLSLFLLVLHVVARQYQVQTLSRFDPVLPVWAALSALMGFLGDERPLDRETLPAWAIYFVVQYYFLLTSRWSVQTEKLLHLVTTYLLFGRLMVLVGALLDARDLGIYTWVLVPLGFYWGHVLFWNRLPYTRKYPDLYRDGVMLPLQLLQAGVFLFLMIQPPGLPYLPFLNLLEGAQVALYVTLFYHQLPWNTTPASRRFRRNALILGGVLGVSGMIVRFMHAQFGVPWDFGNIVDHNNTQTVLSIFWSITALIFTVYANRSRDRDLWTIGAGILVFVVVKLFILDLSGSDTWARVISFLGVGLLLLFMGFVAPVPPRKEEPHSKEEQT</sequence>
<gene>
    <name evidence="2" type="ORF">DC3_31000</name>
</gene>
<feature type="transmembrane region" description="Helical" evidence="1">
    <location>
        <begin position="422"/>
        <end position="440"/>
    </location>
</feature>